<dbReference type="RefSeq" id="WP_166880489.1">
    <property type="nucleotide sequence ID" value="NZ_WHJH01000037.1"/>
</dbReference>
<gene>
    <name evidence="2" type="ORF">F2P45_23620</name>
</gene>
<keyword evidence="1" id="KW-0732">Signal</keyword>
<accession>A0ABX0NYK2</accession>
<sequence>MRSHRVLTLLSTLPFALAMLWPPHAPAAPLSITPAVLGVTLAPGSGWDARGTITNLSGVDLLATEIFLEFSGYPHAVLAPRQLLGGIEFTIGNRTVSELTGLFHVDILADAIGGLSYSLDVFAVDVHGNFSEQATYSFLVAAAPAALPEPATPALLAAATLALLAAAWPARRRAPHRNDYGG</sequence>
<comment type="caution">
    <text evidence="2">The sequence shown here is derived from an EMBL/GenBank/DDBJ whole genome shotgun (WGS) entry which is preliminary data.</text>
</comment>
<feature type="chain" id="PRO_5045224494" description="PEP-CTERM sorting domain-containing protein" evidence="1">
    <location>
        <begin position="28"/>
        <end position="182"/>
    </location>
</feature>
<dbReference type="EMBL" id="WHJH01000037">
    <property type="protein sequence ID" value="NHZ91972.1"/>
    <property type="molecule type" value="Genomic_DNA"/>
</dbReference>
<evidence type="ECO:0008006" key="4">
    <source>
        <dbReference type="Google" id="ProtNLM"/>
    </source>
</evidence>
<protein>
    <recommendedName>
        <fullName evidence="4">PEP-CTERM sorting domain-containing protein</fullName>
    </recommendedName>
</protein>
<dbReference type="Proteomes" id="UP000609726">
    <property type="component" value="Unassembled WGS sequence"/>
</dbReference>
<name>A0ABX0NYK2_9BURK</name>
<evidence type="ECO:0000313" key="2">
    <source>
        <dbReference type="EMBL" id="NHZ91972.1"/>
    </source>
</evidence>
<proteinExistence type="predicted"/>
<keyword evidence="3" id="KW-1185">Reference proteome</keyword>
<reference evidence="2 3" key="1">
    <citation type="submission" date="2019-10" db="EMBL/GenBank/DDBJ databases">
        <title>Taxonomy of Antarctic Massilia spp.: description of Massilia rubra sp. nov., Massilia aquatica sp. nov., Massilia mucilaginosa sp. nov., Massilia frigida sp. nov. isolated from streams, lakes and regoliths.</title>
        <authorList>
            <person name="Holochova P."/>
            <person name="Sedlacek I."/>
            <person name="Kralova S."/>
            <person name="Maslanova I."/>
            <person name="Busse H.-J."/>
            <person name="Stankova E."/>
            <person name="Vrbovska V."/>
            <person name="Kovarovic V."/>
            <person name="Bartak M."/>
            <person name="Svec P."/>
            <person name="Pantucek R."/>
        </authorList>
    </citation>
    <scope>NUCLEOTIDE SEQUENCE [LARGE SCALE GENOMIC DNA]</scope>
    <source>
        <strain evidence="2 3">CCM 8733</strain>
    </source>
</reference>
<feature type="signal peptide" evidence="1">
    <location>
        <begin position="1"/>
        <end position="27"/>
    </location>
</feature>
<evidence type="ECO:0000313" key="3">
    <source>
        <dbReference type="Proteomes" id="UP000609726"/>
    </source>
</evidence>
<organism evidence="2 3">
    <name type="scientific">Massilia mucilaginosa</name>
    <dbReference type="NCBI Taxonomy" id="2609282"/>
    <lineage>
        <taxon>Bacteria</taxon>
        <taxon>Pseudomonadati</taxon>
        <taxon>Pseudomonadota</taxon>
        <taxon>Betaproteobacteria</taxon>
        <taxon>Burkholderiales</taxon>
        <taxon>Oxalobacteraceae</taxon>
        <taxon>Telluria group</taxon>
        <taxon>Massilia</taxon>
    </lineage>
</organism>
<evidence type="ECO:0000256" key="1">
    <source>
        <dbReference type="SAM" id="SignalP"/>
    </source>
</evidence>